<dbReference type="InterPro" id="IPR023347">
    <property type="entry name" value="Lysozyme_dom_sf"/>
</dbReference>
<dbReference type="PANTHER" id="PTHR38107:SF3">
    <property type="entry name" value="LYSOZYME RRRD-RELATED"/>
    <property type="match status" value="1"/>
</dbReference>
<evidence type="ECO:0000313" key="9">
    <source>
        <dbReference type="Proteomes" id="UP001597094"/>
    </source>
</evidence>
<evidence type="ECO:0000256" key="1">
    <source>
        <dbReference type="ARBA" id="ARBA00000632"/>
    </source>
</evidence>
<dbReference type="InterPro" id="IPR034690">
    <property type="entry name" value="Endolysin_T4_type"/>
</dbReference>
<dbReference type="Pfam" id="PF00959">
    <property type="entry name" value="Phage_lysozyme"/>
    <property type="match status" value="1"/>
</dbReference>
<dbReference type="SUPFAM" id="SSF53955">
    <property type="entry name" value="Lysozyme-like"/>
    <property type="match status" value="1"/>
</dbReference>
<keyword evidence="9" id="KW-1185">Reference proteome</keyword>
<evidence type="ECO:0000256" key="5">
    <source>
        <dbReference type="ARBA" id="ARBA00023200"/>
    </source>
</evidence>
<dbReference type="Gene3D" id="1.10.530.40">
    <property type="match status" value="1"/>
</dbReference>
<dbReference type="HAMAP" id="MF_04110">
    <property type="entry name" value="ENDOLYSIN_T4"/>
    <property type="match status" value="1"/>
</dbReference>
<dbReference type="CDD" id="cd00737">
    <property type="entry name" value="lyz_endolysin_autolysin"/>
    <property type="match status" value="1"/>
</dbReference>
<evidence type="ECO:0000256" key="7">
    <source>
        <dbReference type="RuleBase" id="RU003788"/>
    </source>
</evidence>
<organism evidence="8 9">
    <name type="scientific">Pontibacter rugosus</name>
    <dbReference type="NCBI Taxonomy" id="1745966"/>
    <lineage>
        <taxon>Bacteria</taxon>
        <taxon>Pseudomonadati</taxon>
        <taxon>Bacteroidota</taxon>
        <taxon>Cytophagia</taxon>
        <taxon>Cytophagales</taxon>
        <taxon>Hymenobacteraceae</taxon>
        <taxon>Pontibacter</taxon>
    </lineage>
</organism>
<keyword evidence="3 7" id="KW-0081">Bacteriolytic enzyme</keyword>
<proteinExistence type="inferred from homology"/>
<comment type="catalytic activity">
    <reaction evidence="1 7">
        <text>Hydrolysis of (1-&gt;4)-beta-linkages between N-acetylmuramic acid and N-acetyl-D-glucosamine residues in a peptidoglycan and between N-acetyl-D-glucosamine residues in chitodextrins.</text>
        <dbReference type="EC" id="3.2.1.17"/>
    </reaction>
</comment>
<comment type="caution">
    <text evidence="8">The sequence shown here is derived from an EMBL/GenBank/DDBJ whole genome shotgun (WGS) entry which is preliminary data.</text>
</comment>
<comment type="similarity">
    <text evidence="7">Belongs to the glycosyl hydrolase 24 family.</text>
</comment>
<dbReference type="InterPro" id="IPR023346">
    <property type="entry name" value="Lysozyme-like_dom_sf"/>
</dbReference>
<gene>
    <name evidence="8" type="ORF">ACFQ2O_01835</name>
</gene>
<dbReference type="PANTHER" id="PTHR38107">
    <property type="match status" value="1"/>
</dbReference>
<name>A0ABW3SK06_9BACT</name>
<evidence type="ECO:0000256" key="3">
    <source>
        <dbReference type="ARBA" id="ARBA00022638"/>
    </source>
</evidence>
<sequence length="147" mass="16318">MKTNKKGIQLIHSFESCELSAYLCPARKWTIGYGNTFYADGSAVKAGDKITQAQADELFVKVLSGFEKKVDALVKPSINENQFSALVSFAYNCGVANLQSSTLLKRVNANPNDTDIERQFLRWNKGGGKVLNGLTRRRQAEADLYFS</sequence>
<dbReference type="EMBL" id="JBHTLD010000007">
    <property type="protein sequence ID" value="MFD1184928.1"/>
    <property type="molecule type" value="Genomic_DNA"/>
</dbReference>
<dbReference type="RefSeq" id="WP_377522447.1">
    <property type="nucleotide sequence ID" value="NZ_JBHTLD010000007.1"/>
</dbReference>
<evidence type="ECO:0000256" key="4">
    <source>
        <dbReference type="ARBA" id="ARBA00022801"/>
    </source>
</evidence>
<keyword evidence="4 7" id="KW-0378">Hydrolase</keyword>
<evidence type="ECO:0000256" key="6">
    <source>
        <dbReference type="ARBA" id="ARBA00023295"/>
    </source>
</evidence>
<evidence type="ECO:0000256" key="2">
    <source>
        <dbReference type="ARBA" id="ARBA00022529"/>
    </source>
</evidence>
<keyword evidence="5" id="KW-1035">Host cytoplasm</keyword>
<dbReference type="InterPro" id="IPR033907">
    <property type="entry name" value="Endolysin_autolysin"/>
</dbReference>
<protein>
    <recommendedName>
        <fullName evidence="7">Lysozyme</fullName>
        <ecNumber evidence="7">3.2.1.17</ecNumber>
    </recommendedName>
</protein>
<dbReference type="InterPro" id="IPR051018">
    <property type="entry name" value="Bacteriophage_GH24"/>
</dbReference>
<keyword evidence="6 7" id="KW-0326">Glycosidase</keyword>
<reference evidence="9" key="1">
    <citation type="journal article" date="2019" name="Int. J. Syst. Evol. Microbiol.">
        <title>The Global Catalogue of Microorganisms (GCM) 10K type strain sequencing project: providing services to taxonomists for standard genome sequencing and annotation.</title>
        <authorList>
            <consortium name="The Broad Institute Genomics Platform"/>
            <consortium name="The Broad Institute Genome Sequencing Center for Infectious Disease"/>
            <person name="Wu L."/>
            <person name="Ma J."/>
        </authorList>
    </citation>
    <scope>NUCLEOTIDE SEQUENCE [LARGE SCALE GENOMIC DNA]</scope>
    <source>
        <strain evidence="9">JCM 31319</strain>
    </source>
</reference>
<dbReference type="Proteomes" id="UP001597094">
    <property type="component" value="Unassembled WGS sequence"/>
</dbReference>
<dbReference type="InterPro" id="IPR002196">
    <property type="entry name" value="Glyco_hydro_24"/>
</dbReference>
<evidence type="ECO:0000313" key="8">
    <source>
        <dbReference type="EMBL" id="MFD1184928.1"/>
    </source>
</evidence>
<keyword evidence="2 7" id="KW-0929">Antimicrobial</keyword>
<dbReference type="EC" id="3.2.1.17" evidence="7"/>
<accession>A0ABW3SK06</accession>